<evidence type="ECO:0000256" key="2">
    <source>
        <dbReference type="SAM" id="MobiDB-lite"/>
    </source>
</evidence>
<sequence>MASCGSGSTAASSTPSSPGPASAGQAGPAGTPGAGLSASASGEAVVRSVPSPSPWAEQRLARAVSNHGGKTATAPANRVTARVGAIFAHSGKGDHFCTGSVVQSQGQSIVVTAAHCVHSGKGGGYNTDIVFVPGYRDGTEPQGEWPIRSIVVDQRWIDSSDADLDVAFLVLGTVQDKPIASVLGGNRLGVNFGFGRTVALTGYPANAGEPIACFNTTSQQSDHQMKIACPAFPGGTSGSPWLTAFDRATGTGTVIGVIGGYQQGGDTPDVSYSPYFDDDVLALYNQAVAEGG</sequence>
<feature type="compositionally biased region" description="Low complexity" evidence="2">
    <location>
        <begin position="1"/>
        <end position="44"/>
    </location>
</feature>
<dbReference type="AlphaFoldDB" id="A0A2X0JXU2"/>
<evidence type="ECO:0000313" key="4">
    <source>
        <dbReference type="Proteomes" id="UP000248889"/>
    </source>
</evidence>
<dbReference type="Pfam" id="PF13365">
    <property type="entry name" value="Trypsin_2"/>
    <property type="match status" value="1"/>
</dbReference>
<dbReference type="PANTHER" id="PTHR15462:SF8">
    <property type="entry name" value="SERINE PROTEASE"/>
    <property type="match status" value="1"/>
</dbReference>
<dbReference type="PANTHER" id="PTHR15462">
    <property type="entry name" value="SERINE PROTEASE"/>
    <property type="match status" value="1"/>
</dbReference>
<accession>A0A2X0JXU2</accession>
<feature type="region of interest" description="Disordered" evidence="2">
    <location>
        <begin position="1"/>
        <end position="54"/>
    </location>
</feature>
<dbReference type="Gene3D" id="2.40.10.10">
    <property type="entry name" value="Trypsin-like serine proteases"/>
    <property type="match status" value="2"/>
</dbReference>
<keyword evidence="4" id="KW-1185">Reference proteome</keyword>
<protein>
    <submittedName>
        <fullName evidence="3">Uncharacterized protein</fullName>
    </submittedName>
</protein>
<dbReference type="PROSITE" id="PS00134">
    <property type="entry name" value="TRYPSIN_HIS"/>
    <property type="match status" value="1"/>
</dbReference>
<dbReference type="GO" id="GO:0006508">
    <property type="term" value="P:proteolysis"/>
    <property type="evidence" value="ECO:0007669"/>
    <property type="project" value="InterPro"/>
</dbReference>
<organism evidence="3 4">
    <name type="scientific">Streptacidiphilus pinicola</name>
    <dbReference type="NCBI Taxonomy" id="2219663"/>
    <lineage>
        <taxon>Bacteria</taxon>
        <taxon>Bacillati</taxon>
        <taxon>Actinomycetota</taxon>
        <taxon>Actinomycetes</taxon>
        <taxon>Kitasatosporales</taxon>
        <taxon>Streptomycetaceae</taxon>
        <taxon>Streptacidiphilus</taxon>
    </lineage>
</organism>
<evidence type="ECO:0000313" key="3">
    <source>
        <dbReference type="EMBL" id="RAG81815.1"/>
    </source>
</evidence>
<gene>
    <name evidence="3" type="ORF">DN069_30875</name>
</gene>
<reference evidence="3 4" key="1">
    <citation type="submission" date="2018-06" db="EMBL/GenBank/DDBJ databases">
        <title>Streptacidiphilus pinicola sp. nov., isolated from pine grove soil.</title>
        <authorList>
            <person name="Roh S.G."/>
            <person name="Park S."/>
            <person name="Kim M.-K."/>
            <person name="Yun B.-R."/>
            <person name="Park J."/>
            <person name="Kim M.J."/>
            <person name="Kim Y.S."/>
            <person name="Kim S.B."/>
        </authorList>
    </citation>
    <scope>NUCLEOTIDE SEQUENCE [LARGE SCALE GENOMIC DNA]</scope>
    <source>
        <strain evidence="3 4">MMS16-CNU450</strain>
    </source>
</reference>
<proteinExistence type="predicted"/>
<dbReference type="SUPFAM" id="SSF50494">
    <property type="entry name" value="Trypsin-like serine proteases"/>
    <property type="match status" value="1"/>
</dbReference>
<comment type="caution">
    <text evidence="3">The sequence shown here is derived from an EMBL/GenBank/DDBJ whole genome shotgun (WGS) entry which is preliminary data.</text>
</comment>
<dbReference type="InterPro" id="IPR050966">
    <property type="entry name" value="Glutamyl_endopeptidase"/>
</dbReference>
<name>A0A2X0JXU2_9ACTN</name>
<dbReference type="InterPro" id="IPR043504">
    <property type="entry name" value="Peptidase_S1_PA_chymotrypsin"/>
</dbReference>
<dbReference type="EMBL" id="QKYN01000137">
    <property type="protein sequence ID" value="RAG81815.1"/>
    <property type="molecule type" value="Genomic_DNA"/>
</dbReference>
<evidence type="ECO:0000256" key="1">
    <source>
        <dbReference type="ARBA" id="ARBA00022729"/>
    </source>
</evidence>
<keyword evidence="1" id="KW-0732">Signal</keyword>
<dbReference type="InterPro" id="IPR009003">
    <property type="entry name" value="Peptidase_S1_PA"/>
</dbReference>
<dbReference type="OrthoDB" id="3507155at2"/>
<dbReference type="InterPro" id="IPR018114">
    <property type="entry name" value="TRYPSIN_HIS"/>
</dbReference>
<dbReference type="GO" id="GO:0004252">
    <property type="term" value="F:serine-type endopeptidase activity"/>
    <property type="evidence" value="ECO:0007669"/>
    <property type="project" value="InterPro"/>
</dbReference>
<dbReference type="Proteomes" id="UP000248889">
    <property type="component" value="Unassembled WGS sequence"/>
</dbReference>